<evidence type="ECO:0000313" key="1">
    <source>
        <dbReference type="EMBL" id="KAF2476363.1"/>
    </source>
</evidence>
<organism evidence="1 2">
    <name type="scientific">Lindgomyces ingoldianus</name>
    <dbReference type="NCBI Taxonomy" id="673940"/>
    <lineage>
        <taxon>Eukaryota</taxon>
        <taxon>Fungi</taxon>
        <taxon>Dikarya</taxon>
        <taxon>Ascomycota</taxon>
        <taxon>Pezizomycotina</taxon>
        <taxon>Dothideomycetes</taxon>
        <taxon>Pleosporomycetidae</taxon>
        <taxon>Pleosporales</taxon>
        <taxon>Lindgomycetaceae</taxon>
        <taxon>Lindgomyces</taxon>
    </lineage>
</organism>
<evidence type="ECO:0000313" key="2">
    <source>
        <dbReference type="Proteomes" id="UP000799755"/>
    </source>
</evidence>
<gene>
    <name evidence="1" type="ORF">BDR25DRAFT_210550</name>
</gene>
<dbReference type="EMBL" id="MU003494">
    <property type="protein sequence ID" value="KAF2476363.1"/>
    <property type="molecule type" value="Genomic_DNA"/>
</dbReference>
<protein>
    <submittedName>
        <fullName evidence="1">Uncharacterized protein</fullName>
    </submittedName>
</protein>
<name>A0ACB6RC70_9PLEO</name>
<sequence>MYDFIDKLTEEEGEGFGPESELSLVWGRIDHQGGFSSRPDRHRVPIFSNLLKRKTTPKECIVCAEEKFEVACGPWEEWRHVHARFSGSWTWTVLEYPIPQNQRCSHSLDVCRICVAKHIAVCLDSGNFERISCPQCDRIFTYDEIKGLCNEEDFERYDKIILRTILSKDPNFRWCLSPACERGQIYENIDPTLPCVQCSTCEFKMCFHHALPWHVGLTCSEVDSDPKYAETQTLIQESTKACPQCRIRIEKGAGCFHMTCSSCHHEFCWECLVSWKAVTTSKNNHAEGCYFRSGTWSPTQITGTNLNTALQEYNV</sequence>
<accession>A0ACB6RC70</accession>
<dbReference type="Proteomes" id="UP000799755">
    <property type="component" value="Unassembled WGS sequence"/>
</dbReference>
<proteinExistence type="predicted"/>
<comment type="caution">
    <text evidence="1">The sequence shown here is derived from an EMBL/GenBank/DDBJ whole genome shotgun (WGS) entry which is preliminary data.</text>
</comment>
<keyword evidence="2" id="KW-1185">Reference proteome</keyword>
<reference evidence="1" key="1">
    <citation type="journal article" date="2020" name="Stud. Mycol.">
        <title>101 Dothideomycetes genomes: a test case for predicting lifestyles and emergence of pathogens.</title>
        <authorList>
            <person name="Haridas S."/>
            <person name="Albert R."/>
            <person name="Binder M."/>
            <person name="Bloem J."/>
            <person name="Labutti K."/>
            <person name="Salamov A."/>
            <person name="Andreopoulos B."/>
            <person name="Baker S."/>
            <person name="Barry K."/>
            <person name="Bills G."/>
            <person name="Bluhm B."/>
            <person name="Cannon C."/>
            <person name="Castanera R."/>
            <person name="Culley D."/>
            <person name="Daum C."/>
            <person name="Ezra D."/>
            <person name="Gonzalez J."/>
            <person name="Henrissat B."/>
            <person name="Kuo A."/>
            <person name="Liang C."/>
            <person name="Lipzen A."/>
            <person name="Lutzoni F."/>
            <person name="Magnuson J."/>
            <person name="Mondo S."/>
            <person name="Nolan M."/>
            <person name="Ohm R."/>
            <person name="Pangilinan J."/>
            <person name="Park H.-J."/>
            <person name="Ramirez L."/>
            <person name="Alfaro M."/>
            <person name="Sun H."/>
            <person name="Tritt A."/>
            <person name="Yoshinaga Y."/>
            <person name="Zwiers L.-H."/>
            <person name="Turgeon B."/>
            <person name="Goodwin S."/>
            <person name="Spatafora J."/>
            <person name="Crous P."/>
            <person name="Grigoriev I."/>
        </authorList>
    </citation>
    <scope>NUCLEOTIDE SEQUENCE</scope>
    <source>
        <strain evidence="1">ATCC 200398</strain>
    </source>
</reference>